<dbReference type="EMBL" id="CP051167">
    <property type="protein sequence ID" value="QIZ69822.1"/>
    <property type="molecule type" value="Genomic_DNA"/>
</dbReference>
<gene>
    <name evidence="1" type="ORF">HCG48_03860</name>
</gene>
<evidence type="ECO:0000313" key="1">
    <source>
        <dbReference type="EMBL" id="QIZ69822.1"/>
    </source>
</evidence>
<organism evidence="1 2">
    <name type="scientific">Oxynema aestuarii AP17</name>
    <dbReference type="NCBI Taxonomy" id="2064643"/>
    <lineage>
        <taxon>Bacteria</taxon>
        <taxon>Bacillati</taxon>
        <taxon>Cyanobacteriota</taxon>
        <taxon>Cyanophyceae</taxon>
        <taxon>Oscillatoriophycideae</taxon>
        <taxon>Oscillatoriales</taxon>
        <taxon>Oscillatoriaceae</taxon>
        <taxon>Oxynema</taxon>
        <taxon>Oxynema aestuarii</taxon>
    </lineage>
</organism>
<accession>A0A6H1TTA9</accession>
<reference evidence="1 2" key="1">
    <citation type="submission" date="2020-04" db="EMBL/GenBank/DDBJ databases">
        <authorList>
            <person name="Basu S."/>
            <person name="Maruthanayagam V."/>
            <person name="Chakraborty S."/>
            <person name="Pramanik A."/>
            <person name="Mukherjee J."/>
            <person name="Brink B."/>
        </authorList>
    </citation>
    <scope>NUCLEOTIDE SEQUENCE [LARGE SCALE GENOMIC DNA]</scope>
    <source>
        <strain evidence="1 2">AP17</strain>
    </source>
</reference>
<sequence length="58" mass="6821">MGNFERARAGLYQYVTDHSIQSDDLELEPRPQGDRTWRRVTYAVNGENNRSQNFKYIG</sequence>
<protein>
    <submittedName>
        <fullName evidence="1">Uncharacterized protein</fullName>
    </submittedName>
</protein>
<dbReference type="AlphaFoldDB" id="A0A6H1TTA9"/>
<keyword evidence="2" id="KW-1185">Reference proteome</keyword>
<dbReference type="RefSeq" id="WP_168567979.1">
    <property type="nucleotide sequence ID" value="NZ_CP051167.1"/>
</dbReference>
<dbReference type="Proteomes" id="UP000500857">
    <property type="component" value="Chromosome"/>
</dbReference>
<dbReference type="KEGG" id="oxy:HCG48_03860"/>
<evidence type="ECO:0000313" key="2">
    <source>
        <dbReference type="Proteomes" id="UP000500857"/>
    </source>
</evidence>
<name>A0A6H1TTA9_9CYAN</name>
<proteinExistence type="predicted"/>